<dbReference type="Gene3D" id="3.40.190.10">
    <property type="entry name" value="Periplasmic binding protein-like II"/>
    <property type="match status" value="2"/>
</dbReference>
<evidence type="ECO:0000256" key="1">
    <source>
        <dbReference type="ARBA" id="ARBA00009437"/>
    </source>
</evidence>
<dbReference type="InterPro" id="IPR036388">
    <property type="entry name" value="WH-like_DNA-bd_sf"/>
</dbReference>
<protein>
    <submittedName>
        <fullName evidence="6">LysR family transcriptional regulator</fullName>
    </submittedName>
</protein>
<comment type="similarity">
    <text evidence="1">Belongs to the LysR transcriptional regulatory family.</text>
</comment>
<dbReference type="Pfam" id="PF00126">
    <property type="entry name" value="HTH_1"/>
    <property type="match status" value="1"/>
</dbReference>
<organism evidence="6 7">
    <name type="scientific">Jatrophihabitans lederbergiae</name>
    <dbReference type="NCBI Taxonomy" id="3075547"/>
    <lineage>
        <taxon>Bacteria</taxon>
        <taxon>Bacillati</taxon>
        <taxon>Actinomycetota</taxon>
        <taxon>Actinomycetes</taxon>
        <taxon>Jatrophihabitantales</taxon>
        <taxon>Jatrophihabitantaceae</taxon>
        <taxon>Jatrophihabitans</taxon>
    </lineage>
</organism>
<sequence>MLSAHLPDLAALEVLLAVARTGSLNSAAAEVGVSQQAVSARIRSIEAQTGVVLVTRTPRGSTLTPSGVVVAEWAARLLELAAEMDAGLATLRRDGLGRLRVSASLTIAEQLLPGWLVAMNADTARRGHAATEIVLTATNSETVVQHLRSGAAELGFVEGPAAPRGLHSRSVGTDELLIVVRPDHPWARRQRPVTARELAGTALVTREEGSGTRSALDAAVRAVLGDGAETAAPALSLSTTAAVRAAVIAGAGPAVLSELAVIDDLTAGRLKAVRTEGLRLDRTLRAVWSGGPTLPAGAARELVALAVSRRHR</sequence>
<dbReference type="SUPFAM" id="SSF46785">
    <property type="entry name" value="Winged helix' DNA-binding domain"/>
    <property type="match status" value="1"/>
</dbReference>
<keyword evidence="2" id="KW-0805">Transcription regulation</keyword>
<evidence type="ECO:0000256" key="2">
    <source>
        <dbReference type="ARBA" id="ARBA00023015"/>
    </source>
</evidence>
<keyword evidence="7" id="KW-1185">Reference proteome</keyword>
<dbReference type="RefSeq" id="WP_311423853.1">
    <property type="nucleotide sequence ID" value="NZ_JAVREH010000021.1"/>
</dbReference>
<dbReference type="EMBL" id="JAVREH010000021">
    <property type="protein sequence ID" value="MDT0262704.1"/>
    <property type="molecule type" value="Genomic_DNA"/>
</dbReference>
<keyword evidence="4" id="KW-0804">Transcription</keyword>
<evidence type="ECO:0000256" key="4">
    <source>
        <dbReference type="ARBA" id="ARBA00023163"/>
    </source>
</evidence>
<proteinExistence type="inferred from homology"/>
<dbReference type="InterPro" id="IPR000847">
    <property type="entry name" value="LysR_HTH_N"/>
</dbReference>
<accession>A0ABU2JDD2</accession>
<feature type="domain" description="HTH lysR-type" evidence="5">
    <location>
        <begin position="7"/>
        <end position="64"/>
    </location>
</feature>
<dbReference type="InterPro" id="IPR036390">
    <property type="entry name" value="WH_DNA-bd_sf"/>
</dbReference>
<gene>
    <name evidence="6" type="ORF">RM423_15010</name>
</gene>
<dbReference type="PANTHER" id="PTHR30126">
    <property type="entry name" value="HTH-TYPE TRANSCRIPTIONAL REGULATOR"/>
    <property type="match status" value="1"/>
</dbReference>
<evidence type="ECO:0000259" key="5">
    <source>
        <dbReference type="PROSITE" id="PS50931"/>
    </source>
</evidence>
<reference evidence="7" key="1">
    <citation type="submission" date="2023-07" db="EMBL/GenBank/DDBJ databases">
        <title>30 novel species of actinomycetes from the DSMZ collection.</title>
        <authorList>
            <person name="Nouioui I."/>
        </authorList>
    </citation>
    <scope>NUCLEOTIDE SEQUENCE [LARGE SCALE GENOMIC DNA]</scope>
    <source>
        <strain evidence="7">DSM 44399</strain>
    </source>
</reference>
<dbReference type="InterPro" id="IPR005119">
    <property type="entry name" value="LysR_subst-bd"/>
</dbReference>
<evidence type="ECO:0000313" key="6">
    <source>
        <dbReference type="EMBL" id="MDT0262704.1"/>
    </source>
</evidence>
<name>A0ABU2JDD2_9ACTN</name>
<dbReference type="PROSITE" id="PS50931">
    <property type="entry name" value="HTH_LYSR"/>
    <property type="match status" value="1"/>
</dbReference>
<dbReference type="Gene3D" id="1.10.10.10">
    <property type="entry name" value="Winged helix-like DNA-binding domain superfamily/Winged helix DNA-binding domain"/>
    <property type="match status" value="1"/>
</dbReference>
<dbReference type="Pfam" id="PF03466">
    <property type="entry name" value="LysR_substrate"/>
    <property type="match status" value="1"/>
</dbReference>
<keyword evidence="3" id="KW-0238">DNA-binding</keyword>
<comment type="caution">
    <text evidence="6">The sequence shown here is derived from an EMBL/GenBank/DDBJ whole genome shotgun (WGS) entry which is preliminary data.</text>
</comment>
<dbReference type="SUPFAM" id="SSF53850">
    <property type="entry name" value="Periplasmic binding protein-like II"/>
    <property type="match status" value="1"/>
</dbReference>
<dbReference type="PANTHER" id="PTHR30126:SF39">
    <property type="entry name" value="HTH-TYPE TRANSCRIPTIONAL REGULATOR CYSL"/>
    <property type="match status" value="1"/>
</dbReference>
<evidence type="ECO:0000313" key="7">
    <source>
        <dbReference type="Proteomes" id="UP001183176"/>
    </source>
</evidence>
<evidence type="ECO:0000256" key="3">
    <source>
        <dbReference type="ARBA" id="ARBA00023125"/>
    </source>
</evidence>
<dbReference type="Proteomes" id="UP001183176">
    <property type="component" value="Unassembled WGS sequence"/>
</dbReference>